<organism evidence="6 7">
    <name type="scientific">Herbaspirillum rubrisubalbicans Os34</name>
    <dbReference type="NCBI Taxonomy" id="1235827"/>
    <lineage>
        <taxon>Bacteria</taxon>
        <taxon>Pseudomonadati</taxon>
        <taxon>Pseudomonadota</taxon>
        <taxon>Betaproteobacteria</taxon>
        <taxon>Burkholderiales</taxon>
        <taxon>Oxalobacteraceae</taxon>
        <taxon>Herbaspirillum</taxon>
    </lineage>
</organism>
<dbReference type="InterPro" id="IPR036390">
    <property type="entry name" value="WH_DNA-bd_sf"/>
</dbReference>
<dbReference type="EMBL" id="CP008956">
    <property type="protein sequence ID" value="QJP99452.1"/>
    <property type="molecule type" value="Genomic_DNA"/>
</dbReference>
<dbReference type="InterPro" id="IPR050950">
    <property type="entry name" value="HTH-type_LysR_regulators"/>
</dbReference>
<dbReference type="PROSITE" id="PS50931">
    <property type="entry name" value="HTH_LYSR"/>
    <property type="match status" value="1"/>
</dbReference>
<reference evidence="6 7" key="1">
    <citation type="journal article" date="2012" name="J. Bacteriol.">
        <title>Genome sequence of the pathogenic Herbaspirillum seropedicae strain Os34, isolated from rice roots.</title>
        <authorList>
            <person name="Ye W."/>
            <person name="Ye S."/>
            <person name="Liu J."/>
            <person name="Chang S."/>
            <person name="Chen M."/>
            <person name="Zhu B."/>
            <person name="Guo L."/>
            <person name="An Q."/>
        </authorList>
    </citation>
    <scope>NUCLEOTIDE SEQUENCE [LARGE SCALE GENOMIC DNA]</scope>
    <source>
        <strain evidence="6 7">Os34</strain>
    </source>
</reference>
<gene>
    <name evidence="6" type="ORF">C798_04200</name>
</gene>
<evidence type="ECO:0000256" key="2">
    <source>
        <dbReference type="ARBA" id="ARBA00023015"/>
    </source>
</evidence>
<dbReference type="GO" id="GO:0003700">
    <property type="term" value="F:DNA-binding transcription factor activity"/>
    <property type="evidence" value="ECO:0007669"/>
    <property type="project" value="InterPro"/>
</dbReference>
<keyword evidence="3" id="KW-0238">DNA-binding</keyword>
<evidence type="ECO:0000256" key="4">
    <source>
        <dbReference type="ARBA" id="ARBA00023163"/>
    </source>
</evidence>
<dbReference type="InterPro" id="IPR005119">
    <property type="entry name" value="LysR_subst-bd"/>
</dbReference>
<comment type="similarity">
    <text evidence="1">Belongs to the LysR transcriptional regulatory family.</text>
</comment>
<dbReference type="GO" id="GO:0005829">
    <property type="term" value="C:cytosol"/>
    <property type="evidence" value="ECO:0007669"/>
    <property type="project" value="TreeGrafter"/>
</dbReference>
<dbReference type="Pfam" id="PF00126">
    <property type="entry name" value="HTH_1"/>
    <property type="match status" value="1"/>
</dbReference>
<evidence type="ECO:0000259" key="5">
    <source>
        <dbReference type="PROSITE" id="PS50931"/>
    </source>
</evidence>
<keyword evidence="2" id="KW-0805">Transcription regulation</keyword>
<dbReference type="InterPro" id="IPR036388">
    <property type="entry name" value="WH-like_DNA-bd_sf"/>
</dbReference>
<sequence length="302" mass="33741">MRELNQRRLRYFYEVLTHRSIRGAAESLNTSPSVIARQIKLLEEEIGTLLFERQARGVLPTAAAELLLDFWRGCQSQQEQFEERLSSLHGLQSGAVRIVTSEGYVDSLMEQVIALFCASYPGIHVTMDVLAVSELIDEVVENRAHIGLAYNPPAHPEIKYMTSSSQPLALLVRAGHPLARRGKKVSVRELLDYPLGLMPEAYGIGKAVQMMAYAENLELRPTFTTNSLASLRLFARDTDGITFIGGGAMIREVVSGELVILPIDYPMFKKVKARLFVRAGRPLPEAASELLNWIRARLTAFE</sequence>
<evidence type="ECO:0000256" key="1">
    <source>
        <dbReference type="ARBA" id="ARBA00009437"/>
    </source>
</evidence>
<protein>
    <submittedName>
        <fullName evidence="6">LysR family transcriptional regulator</fullName>
    </submittedName>
</protein>
<accession>A0A6M3ZM95</accession>
<dbReference type="Gene3D" id="3.40.190.290">
    <property type="match status" value="1"/>
</dbReference>
<feature type="domain" description="HTH lysR-type" evidence="5">
    <location>
        <begin position="4"/>
        <end position="61"/>
    </location>
</feature>
<dbReference type="Proteomes" id="UP000501648">
    <property type="component" value="Chromosome"/>
</dbReference>
<dbReference type="Pfam" id="PF03466">
    <property type="entry name" value="LysR_substrate"/>
    <property type="match status" value="1"/>
</dbReference>
<dbReference type="RefSeq" id="WP_017451364.1">
    <property type="nucleotide sequence ID" value="NZ_CP008956.1"/>
</dbReference>
<proteinExistence type="inferred from homology"/>
<keyword evidence="4" id="KW-0804">Transcription</keyword>
<evidence type="ECO:0000313" key="7">
    <source>
        <dbReference type="Proteomes" id="UP000501648"/>
    </source>
</evidence>
<evidence type="ECO:0000313" key="6">
    <source>
        <dbReference type="EMBL" id="QJP99452.1"/>
    </source>
</evidence>
<dbReference type="SUPFAM" id="SSF46785">
    <property type="entry name" value="Winged helix' DNA-binding domain"/>
    <property type="match status" value="1"/>
</dbReference>
<name>A0A6M3ZM95_9BURK</name>
<dbReference type="AlphaFoldDB" id="A0A6M3ZM95"/>
<evidence type="ECO:0000256" key="3">
    <source>
        <dbReference type="ARBA" id="ARBA00023125"/>
    </source>
</evidence>
<dbReference type="SUPFAM" id="SSF53850">
    <property type="entry name" value="Periplasmic binding protein-like II"/>
    <property type="match status" value="1"/>
</dbReference>
<dbReference type="Gene3D" id="1.10.10.10">
    <property type="entry name" value="Winged helix-like DNA-binding domain superfamily/Winged helix DNA-binding domain"/>
    <property type="match status" value="1"/>
</dbReference>
<dbReference type="PANTHER" id="PTHR30419:SF8">
    <property type="entry name" value="NITROGEN ASSIMILATION TRANSCRIPTIONAL ACTIVATOR-RELATED"/>
    <property type="match status" value="1"/>
</dbReference>
<dbReference type="InterPro" id="IPR000847">
    <property type="entry name" value="LysR_HTH_N"/>
</dbReference>
<dbReference type="GO" id="GO:0003677">
    <property type="term" value="F:DNA binding"/>
    <property type="evidence" value="ECO:0007669"/>
    <property type="project" value="UniProtKB-KW"/>
</dbReference>
<dbReference type="PANTHER" id="PTHR30419">
    <property type="entry name" value="HTH-TYPE TRANSCRIPTIONAL REGULATOR YBHD"/>
    <property type="match status" value="1"/>
</dbReference>